<proteinExistence type="predicted"/>
<dbReference type="InterPro" id="IPR027417">
    <property type="entry name" value="P-loop_NTPase"/>
</dbReference>
<organism evidence="8 9">
    <name type="scientific">Cryobacterium cryoconiti</name>
    <dbReference type="NCBI Taxonomy" id="1259239"/>
    <lineage>
        <taxon>Bacteria</taxon>
        <taxon>Bacillati</taxon>
        <taxon>Actinomycetota</taxon>
        <taxon>Actinomycetes</taxon>
        <taxon>Micrococcales</taxon>
        <taxon>Microbacteriaceae</taxon>
        <taxon>Cryobacterium</taxon>
    </lineage>
</organism>
<dbReference type="GO" id="GO:0005524">
    <property type="term" value="F:ATP binding"/>
    <property type="evidence" value="ECO:0007669"/>
    <property type="project" value="UniProtKB-KW"/>
</dbReference>
<dbReference type="RefSeq" id="WP_134425823.1">
    <property type="nucleotide sequence ID" value="NZ_SOHA01000042.1"/>
</dbReference>
<keyword evidence="9" id="KW-1185">Reference proteome</keyword>
<dbReference type="InterPro" id="IPR019993">
    <property type="entry name" value="RecB_nuclease_TM0106_put"/>
</dbReference>
<dbReference type="SUPFAM" id="SSF52540">
    <property type="entry name" value="P-loop containing nucleoside triphosphate hydrolases"/>
    <property type="match status" value="1"/>
</dbReference>
<dbReference type="InterPro" id="IPR050534">
    <property type="entry name" value="Coronavir_polyprotein_1ab"/>
</dbReference>
<dbReference type="AlphaFoldDB" id="A0A4Y8JQ93"/>
<dbReference type="Gene3D" id="3.40.50.300">
    <property type="entry name" value="P-loop containing nucleotide triphosphate hydrolases"/>
    <property type="match status" value="2"/>
</dbReference>
<evidence type="ECO:0000256" key="1">
    <source>
        <dbReference type="ARBA" id="ARBA00022741"/>
    </source>
</evidence>
<keyword evidence="2" id="KW-0378">Hydrolase</keyword>
<protein>
    <submittedName>
        <fullName evidence="8">TM0106 family RecB-like putative nuclease</fullName>
    </submittedName>
</protein>
<comment type="caution">
    <text evidence="8">The sequence shown here is derived from an EMBL/GenBank/DDBJ whole genome shotgun (WGS) entry which is preliminary data.</text>
</comment>
<dbReference type="NCBIfam" id="TIGR03491">
    <property type="entry name" value="TM0106 family RecB-like putative nuclease"/>
    <property type="match status" value="1"/>
</dbReference>
<dbReference type="PANTHER" id="PTHR43788">
    <property type="entry name" value="DNA2/NAM7 HELICASE FAMILY MEMBER"/>
    <property type="match status" value="1"/>
</dbReference>
<evidence type="ECO:0000313" key="8">
    <source>
        <dbReference type="EMBL" id="TFD26349.1"/>
    </source>
</evidence>
<sequence>MFLSGPATVVYSASDLSAAAACEWALLRRLDAKLGRIDAVPGTEDAMLVRTAELGDAHELRMLHRLRATRSVVEIDRGDLADIISGSTTGAAVRTEAALRDGAEVVFQAAFFDGRFLGYADFIIRSEPVGRAHAAGDAPVYEVYDTKLARSAKITALLQLAAYSDQLERMGVATGENVHLLLGDGRTSSHRVQDILPVYRTRRARLERLVDERLADTRATPWGDPRYTACGRCDVCEEQVRLHRDVLLVANLRLGQRARLRTAGVESIEQLATRTLPVPGLSDATLATLQGQARLQIEPPRRGRPLNWEIINPAALAALPAPDAGDVFFDFEGDPLYQQGGDEGSSGSGSGTGSGTVDWGLDYLFGLVEPDDTFRTFWAHDHAEERQALIDFLEYVRERRSRHPGLHIYHYAPYERTHLLSLAARHGVGEDAVDDLLRANVLVDLYPIVRQGLRIGSRSYSLKKLEPLYMGAEEREGVANAADSITEYVRSRSLLAAGQTDAARQILHDIARYNAYDCRSTLRLRDWLLARAAEQTGDAAEPAAILAALTLPVREPDPVYLELSALLAEVPPADRTADQTALALASAAIDYHRREQKSFWWDHYSRLSAPVDDWADTRDVLVVESATVHLGWHREGRQALDRRVLRLTGALAPGSSIKVGQQPFLLYDPPYPPIRRSDAPGARTAHNKATVVDVIDESVFLVEEVLERDAPAHRQLPIALTPGTPPPAGSQVTAISEWGRAVLDAWPDPLPDAAFDLLRRTPPRLHGGVGLAQPGLREGGGEDGGDVRTAIRDSLLALDRSYLAVQGPPGTGKTFVGSRVIVDLVVRHGWRIGVVAQSHAAVENMLRAVLAAGVDAGLEPGQVGKKPKNGEEKKPVPWTPLDSKTFGRFTGQSGGWVLGGTAWDFSNADRVPRGSLDLLVVDEAGQFSLASTIAAAVAAERLLLLGDPQQLPQVSQGTHPEPVDGSALGWLSDGHQVLPPEFGYFLKTSWRMHPSVCAPVSALSYEGRLLSHPSDRFLDGVEPGLHPIPVPHSLNSTSSVEEAEAVVSLVSGLLGRPFTSGGRTRPLGQGDVIVVAPYNAQVELLRTRLGQAGLGEVPVGTVDKFQGKEAAVAIVSLAASSAQEVPRGLEFLLLANRLNVAVSRAQWAAWLVYSPALTETLPTSVAALAQLSAFITLVTPAPA</sequence>
<dbReference type="SUPFAM" id="SSF53098">
    <property type="entry name" value="Ribonuclease H-like"/>
    <property type="match status" value="1"/>
</dbReference>
<dbReference type="Pfam" id="PF13482">
    <property type="entry name" value="RNase_H_2"/>
    <property type="match status" value="1"/>
</dbReference>
<dbReference type="InterPro" id="IPR012337">
    <property type="entry name" value="RNaseH-like_sf"/>
</dbReference>
<dbReference type="Pfam" id="PF13604">
    <property type="entry name" value="AAA_30"/>
    <property type="match status" value="1"/>
</dbReference>
<dbReference type="CDD" id="cd18808">
    <property type="entry name" value="SF1_C_Upf1"/>
    <property type="match status" value="1"/>
</dbReference>
<dbReference type="PANTHER" id="PTHR43788:SF8">
    <property type="entry name" value="DNA-BINDING PROTEIN SMUBP-2"/>
    <property type="match status" value="1"/>
</dbReference>
<feature type="region of interest" description="Disordered" evidence="5">
    <location>
        <begin position="859"/>
        <end position="884"/>
    </location>
</feature>
<keyword evidence="3" id="KW-0347">Helicase</keyword>
<accession>A0A4Y8JQ93</accession>
<reference evidence="8 9" key="1">
    <citation type="submission" date="2019-03" db="EMBL/GenBank/DDBJ databases">
        <title>Genomics of glacier-inhabiting Cryobacterium strains.</title>
        <authorList>
            <person name="Liu Q."/>
            <person name="Xin Y.-H."/>
        </authorList>
    </citation>
    <scope>NUCLEOTIDE SEQUENCE [LARGE SCALE GENOMIC DNA]</scope>
    <source>
        <strain evidence="8 9">TMT1-51</strain>
    </source>
</reference>
<evidence type="ECO:0000259" key="6">
    <source>
        <dbReference type="Pfam" id="PF13087"/>
    </source>
</evidence>
<feature type="domain" description="YprB ribonuclease H-like" evidence="7">
    <location>
        <begin position="360"/>
        <end position="528"/>
    </location>
</feature>
<evidence type="ECO:0000259" key="7">
    <source>
        <dbReference type="Pfam" id="PF13482"/>
    </source>
</evidence>
<evidence type="ECO:0000256" key="4">
    <source>
        <dbReference type="ARBA" id="ARBA00022840"/>
    </source>
</evidence>
<dbReference type="InterPro" id="IPR038720">
    <property type="entry name" value="YprB_RNase_H-like_dom"/>
</dbReference>
<dbReference type="EMBL" id="SOHA01000042">
    <property type="protein sequence ID" value="TFD26349.1"/>
    <property type="molecule type" value="Genomic_DNA"/>
</dbReference>
<keyword evidence="4" id="KW-0067">ATP-binding</keyword>
<name>A0A4Y8JQ93_9MICO</name>
<dbReference type="Proteomes" id="UP000297472">
    <property type="component" value="Unassembled WGS sequence"/>
</dbReference>
<dbReference type="InterPro" id="IPR047187">
    <property type="entry name" value="SF1_C_Upf1"/>
</dbReference>
<dbReference type="InterPro" id="IPR041679">
    <property type="entry name" value="DNA2/NAM7-like_C"/>
</dbReference>
<dbReference type="GO" id="GO:0043139">
    <property type="term" value="F:5'-3' DNA helicase activity"/>
    <property type="evidence" value="ECO:0007669"/>
    <property type="project" value="TreeGrafter"/>
</dbReference>
<feature type="domain" description="DNA2/NAM7 helicase-like C-terminal" evidence="6">
    <location>
        <begin position="983"/>
        <end position="1152"/>
    </location>
</feature>
<dbReference type="Pfam" id="PF13087">
    <property type="entry name" value="AAA_12"/>
    <property type="match status" value="1"/>
</dbReference>
<dbReference type="OrthoDB" id="9757917at2"/>
<evidence type="ECO:0000313" key="9">
    <source>
        <dbReference type="Proteomes" id="UP000297472"/>
    </source>
</evidence>
<evidence type="ECO:0000256" key="3">
    <source>
        <dbReference type="ARBA" id="ARBA00022806"/>
    </source>
</evidence>
<gene>
    <name evidence="8" type="ORF">E3T49_15505</name>
</gene>
<keyword evidence="1" id="KW-0547">Nucleotide-binding</keyword>
<evidence type="ECO:0000256" key="5">
    <source>
        <dbReference type="SAM" id="MobiDB-lite"/>
    </source>
</evidence>
<dbReference type="CDD" id="cd17934">
    <property type="entry name" value="DEXXQc_Upf1-like"/>
    <property type="match status" value="1"/>
</dbReference>
<evidence type="ECO:0000256" key="2">
    <source>
        <dbReference type="ARBA" id="ARBA00022801"/>
    </source>
</evidence>
<dbReference type="GO" id="GO:0016787">
    <property type="term" value="F:hydrolase activity"/>
    <property type="evidence" value="ECO:0007669"/>
    <property type="project" value="UniProtKB-KW"/>
</dbReference>